<dbReference type="EMBL" id="BK015257">
    <property type="protein sequence ID" value="DAD98269.1"/>
    <property type="molecule type" value="Genomic_DNA"/>
</dbReference>
<sequence length="388" mass="42140">MTKTPEGFLICHSVPIARTGTQEYYPRELGLTGNEPITVYRNADDVFSPATMASFEGKPVTDDHPPTFLDASNYSSYMRGVVQNVRRGSGENAEYILADIIVHDAGVIAEIEGGKREISCGYDCKYVDNGDGTYRQIDMVGNHVAIVDTGRAGPSVAIQDSKPKGVTKMDKKESIWKRMFAAFVKDAEPDEIQEAAQAVNDVECGGSPAPAPEVKDEGPTLESLAAAITSLSAKVDALVSAEKKEPEHKDDEIGALDELEKELSEKADVEDEDESSVTIPPESIAQDEEPDESEEKDVPTADAAATLAAIRAIKLVVASLPQKERKQAVDALSKAVRDAMPKKPGVKKKETAYAKLTKRKANDAKLFNERVQFGENCRKRNPHYKGGN</sequence>
<organism evidence="2">
    <name type="scientific">Myoviridae sp. ctiu99</name>
    <dbReference type="NCBI Taxonomy" id="2825158"/>
    <lineage>
        <taxon>Viruses</taxon>
        <taxon>Duplodnaviria</taxon>
        <taxon>Heunggongvirae</taxon>
        <taxon>Uroviricota</taxon>
        <taxon>Caudoviricetes</taxon>
    </lineage>
</organism>
<accession>A0A8S5NTZ6</accession>
<evidence type="ECO:0008006" key="3">
    <source>
        <dbReference type="Google" id="ProtNLM"/>
    </source>
</evidence>
<proteinExistence type="predicted"/>
<name>A0A8S5NTZ6_9CAUD</name>
<feature type="compositionally biased region" description="Acidic residues" evidence="1">
    <location>
        <begin position="285"/>
        <end position="295"/>
    </location>
</feature>
<reference evidence="2" key="1">
    <citation type="journal article" date="2021" name="Proc. Natl. Acad. Sci. U.S.A.">
        <title>A Catalog of Tens of Thousands of Viruses from Human Metagenomes Reveals Hidden Associations with Chronic Diseases.</title>
        <authorList>
            <person name="Tisza M.J."/>
            <person name="Buck C.B."/>
        </authorList>
    </citation>
    <scope>NUCLEOTIDE SEQUENCE</scope>
    <source>
        <strain evidence="2">Ctiu99</strain>
    </source>
</reference>
<feature type="region of interest" description="Disordered" evidence="1">
    <location>
        <begin position="262"/>
        <end position="301"/>
    </location>
</feature>
<evidence type="ECO:0000313" key="2">
    <source>
        <dbReference type="EMBL" id="DAD98269.1"/>
    </source>
</evidence>
<protein>
    <recommendedName>
        <fullName evidence="3">DUF2213 domain-containing protein</fullName>
    </recommendedName>
</protein>
<evidence type="ECO:0000256" key="1">
    <source>
        <dbReference type="SAM" id="MobiDB-lite"/>
    </source>
</evidence>
<dbReference type="InterPro" id="IPR016913">
    <property type="entry name" value="UCP029215"/>
</dbReference>
<dbReference type="PIRSF" id="PIRSF029215">
    <property type="entry name" value="UCP029215"/>
    <property type="match status" value="1"/>
</dbReference>
<dbReference type="Pfam" id="PF09979">
    <property type="entry name" value="DUF2213"/>
    <property type="match status" value="1"/>
</dbReference>